<evidence type="ECO:0000259" key="10">
    <source>
        <dbReference type="Pfam" id="PF02823"/>
    </source>
</evidence>
<keyword evidence="3" id="KW-0813">Transport</keyword>
<comment type="subcellular location">
    <subcellularLocation>
        <location evidence="1">Mitochondrion inner membrane</location>
    </subcellularLocation>
</comment>
<sequence length="151" mass="16338">MYVTRILRFASGTVNKLLVTLATPYESCLNSVTAKSVTLPGQEGYFTLTAGHCPLISQLKPGVATVVTETGDQKFFISGGFAFYKANMFGDEGCTAHISTLEAVSLDKLDKERAVQTMQELLEGCQKDKWSKVKSHLGHELCSAVIKAASN</sequence>
<dbReference type="GO" id="GO:0046933">
    <property type="term" value="F:proton-transporting ATP synthase activity, rotational mechanism"/>
    <property type="evidence" value="ECO:0007669"/>
    <property type="project" value="InterPro"/>
</dbReference>
<keyword evidence="9" id="KW-0472">Membrane</keyword>
<dbReference type="GeneID" id="24426399"/>
<keyword evidence="4" id="KW-0375">Hydrogen ion transport</keyword>
<dbReference type="PANTHER" id="PTHR13822:SF7">
    <property type="entry name" value="ATP SYNTHASE SUBUNIT DELTA, MITOCHONDRIAL"/>
    <property type="match status" value="1"/>
</dbReference>
<proteinExistence type="inferred from homology"/>
<dbReference type="RefSeq" id="XP_021337899.1">
    <property type="nucleotide sequence ID" value="XM_021482728.1"/>
</dbReference>
<gene>
    <name evidence="11" type="ORF">BmR1_04g08832</name>
</gene>
<dbReference type="Proteomes" id="UP000002899">
    <property type="component" value="Chromosome IV"/>
</dbReference>
<evidence type="ECO:0000313" key="12">
    <source>
        <dbReference type="Proteomes" id="UP000002899"/>
    </source>
</evidence>
<reference evidence="11 12" key="1">
    <citation type="journal article" date="2012" name="Nucleic Acids Res.">
        <title>Sequencing of the smallest Apicomplexan genome from the human pathogen Babesia microti.</title>
        <authorList>
            <person name="Cornillot E."/>
            <person name="Hadj-Kaddour K."/>
            <person name="Dassouli A."/>
            <person name="Noel B."/>
            <person name="Ranwez V."/>
            <person name="Vacherie B."/>
            <person name="Augagneur Y."/>
            <person name="Bres V."/>
            <person name="Duclos A."/>
            <person name="Randazzo S."/>
            <person name="Carcy B."/>
            <person name="Debierre-Grockiego F."/>
            <person name="Delbecq S."/>
            <person name="Moubri-Menage K."/>
            <person name="Shams-Eldin H."/>
            <person name="Usmani-Brown S."/>
            <person name="Bringaud F."/>
            <person name="Wincker P."/>
            <person name="Vivares C.P."/>
            <person name="Schwarz R.T."/>
            <person name="Schetters T.P."/>
            <person name="Krause P.J."/>
            <person name="Gorenflot A."/>
            <person name="Berry V."/>
            <person name="Barbe V."/>
            <person name="Ben Mamoun C."/>
        </authorList>
    </citation>
    <scope>NUCLEOTIDE SEQUENCE [LARGE SCALE GENOMIC DNA]</scope>
    <source>
        <strain evidence="11 12">RI</strain>
    </source>
</reference>
<dbReference type="SUPFAM" id="SSF51344">
    <property type="entry name" value="Epsilon subunit of F1F0-ATP synthase N-terminal domain"/>
    <property type="match status" value="1"/>
</dbReference>
<evidence type="ECO:0000256" key="6">
    <source>
        <dbReference type="ARBA" id="ARBA00022946"/>
    </source>
</evidence>
<evidence type="ECO:0000256" key="8">
    <source>
        <dbReference type="ARBA" id="ARBA00023128"/>
    </source>
</evidence>
<evidence type="ECO:0000313" key="11">
    <source>
        <dbReference type="EMBL" id="SIO73844.1"/>
    </source>
</evidence>
<accession>A0A1N6LYB8</accession>
<name>A0A1N6LYB8_BABMR</name>
<dbReference type="VEuPathDB" id="PiroplasmaDB:BmR1_04g08832"/>
<evidence type="ECO:0000256" key="4">
    <source>
        <dbReference type="ARBA" id="ARBA00022781"/>
    </source>
</evidence>
<feature type="domain" description="ATP synthase F1 complex delta/epsilon subunit N-terminal" evidence="10">
    <location>
        <begin position="19"/>
        <end position="86"/>
    </location>
</feature>
<dbReference type="InterPro" id="IPR001469">
    <property type="entry name" value="ATP_synth_F1_dsu/esu"/>
</dbReference>
<dbReference type="EMBL" id="LN871599">
    <property type="protein sequence ID" value="SIO73844.1"/>
    <property type="molecule type" value="Genomic_DNA"/>
</dbReference>
<dbReference type="HAMAP" id="MF_00530">
    <property type="entry name" value="ATP_synth_epsil_bac"/>
    <property type="match status" value="1"/>
</dbReference>
<dbReference type="GO" id="GO:0045259">
    <property type="term" value="C:proton-transporting ATP synthase complex"/>
    <property type="evidence" value="ECO:0007669"/>
    <property type="project" value="InterPro"/>
</dbReference>
<dbReference type="KEGG" id="bmic:BmR1_04g08832"/>
<keyword evidence="7" id="KW-0406">Ion transport</keyword>
<evidence type="ECO:0000256" key="7">
    <source>
        <dbReference type="ARBA" id="ARBA00023065"/>
    </source>
</evidence>
<organism evidence="11 12">
    <name type="scientific">Babesia microti (strain RI)</name>
    <dbReference type="NCBI Taxonomy" id="1133968"/>
    <lineage>
        <taxon>Eukaryota</taxon>
        <taxon>Sar</taxon>
        <taxon>Alveolata</taxon>
        <taxon>Apicomplexa</taxon>
        <taxon>Aconoidasida</taxon>
        <taxon>Piroplasmida</taxon>
        <taxon>Babesiidae</taxon>
        <taxon>Babesia</taxon>
    </lineage>
</organism>
<dbReference type="AlphaFoldDB" id="A0A1N6LYB8"/>
<protein>
    <submittedName>
        <fullName evidence="11">F-type H+-transporting ATPase subunit delta</fullName>
    </submittedName>
</protein>
<keyword evidence="5" id="KW-0999">Mitochondrion inner membrane</keyword>
<dbReference type="GO" id="GO:0005743">
    <property type="term" value="C:mitochondrial inner membrane"/>
    <property type="evidence" value="ECO:0007669"/>
    <property type="project" value="UniProtKB-SubCell"/>
</dbReference>
<evidence type="ECO:0000256" key="9">
    <source>
        <dbReference type="ARBA" id="ARBA00023136"/>
    </source>
</evidence>
<reference evidence="11 12" key="3">
    <citation type="journal article" date="2016" name="Sci. Rep.">
        <title>Genome-wide diversity and gene expression profiling of Babesia microti isolates identify polymorphic genes that mediate host-pathogen interactions.</title>
        <authorList>
            <person name="Silva J.C."/>
            <person name="Cornillot E."/>
            <person name="McCracken C."/>
            <person name="Usmani-Brown S."/>
            <person name="Dwivedi A."/>
            <person name="Ifeonu O.O."/>
            <person name="Crabtree J."/>
            <person name="Gotia H.T."/>
            <person name="Virji A.Z."/>
            <person name="Reynes C."/>
            <person name="Colinge J."/>
            <person name="Kumar V."/>
            <person name="Lawres L."/>
            <person name="Pazzi J.E."/>
            <person name="Pablo J.V."/>
            <person name="Hung C."/>
            <person name="Brancato J."/>
            <person name="Kumari P."/>
            <person name="Orvis J."/>
            <person name="Tretina K."/>
            <person name="Chibucos M."/>
            <person name="Ott S."/>
            <person name="Sadzewicz L."/>
            <person name="Sengamalay N."/>
            <person name="Shetty A.C."/>
            <person name="Su Q."/>
            <person name="Tallon L."/>
            <person name="Fraser C.M."/>
            <person name="Frutos R."/>
            <person name="Molina D.M."/>
            <person name="Krause P.J."/>
            <person name="Ben Mamoun C."/>
        </authorList>
    </citation>
    <scope>NUCLEOTIDE SEQUENCE [LARGE SCALE GENOMIC DNA]</scope>
    <source>
        <strain evidence="11 12">RI</strain>
    </source>
</reference>
<dbReference type="InterPro" id="IPR020546">
    <property type="entry name" value="ATP_synth_F1_dsu/esu_N"/>
</dbReference>
<reference evidence="11 12" key="2">
    <citation type="journal article" date="2013" name="PLoS ONE">
        <title>Whole genome mapping and re-organization of the nuclear and mitochondrial genomes of Babesia microti isolates.</title>
        <authorList>
            <person name="Cornillot E."/>
            <person name="Dassouli A."/>
            <person name="Garg A."/>
            <person name="Pachikara N."/>
            <person name="Randazzo S."/>
            <person name="Depoix D."/>
            <person name="Carcy B."/>
            <person name="Delbecq S."/>
            <person name="Frutos R."/>
            <person name="Silva J.C."/>
            <person name="Sutton R."/>
            <person name="Krause P.J."/>
            <person name="Mamoun C.B."/>
        </authorList>
    </citation>
    <scope>NUCLEOTIDE SEQUENCE [LARGE SCALE GENOMIC DNA]</scope>
    <source>
        <strain evidence="11 12">RI</strain>
    </source>
</reference>
<evidence type="ECO:0000256" key="3">
    <source>
        <dbReference type="ARBA" id="ARBA00022448"/>
    </source>
</evidence>
<keyword evidence="12" id="KW-1185">Reference proteome</keyword>
<evidence type="ECO:0000256" key="1">
    <source>
        <dbReference type="ARBA" id="ARBA00004273"/>
    </source>
</evidence>
<evidence type="ECO:0000256" key="5">
    <source>
        <dbReference type="ARBA" id="ARBA00022792"/>
    </source>
</evidence>
<dbReference type="InterPro" id="IPR036771">
    <property type="entry name" value="ATPsynth_dsu/esu_N"/>
</dbReference>
<dbReference type="CDD" id="cd12152">
    <property type="entry name" value="F1-ATPase_delta"/>
    <property type="match status" value="1"/>
</dbReference>
<keyword evidence="6" id="KW-0809">Transit peptide</keyword>
<evidence type="ECO:0000256" key="2">
    <source>
        <dbReference type="ARBA" id="ARBA00005712"/>
    </source>
</evidence>
<comment type="similarity">
    <text evidence="2">Belongs to the ATPase epsilon chain family.</text>
</comment>
<dbReference type="Gene3D" id="2.60.15.10">
    <property type="entry name" value="F0F1 ATP synthase delta/epsilon subunit, N-terminal"/>
    <property type="match status" value="1"/>
</dbReference>
<dbReference type="Pfam" id="PF02823">
    <property type="entry name" value="ATP-synt_DE_N"/>
    <property type="match status" value="1"/>
</dbReference>
<dbReference type="OrthoDB" id="270171at2759"/>
<dbReference type="PANTHER" id="PTHR13822">
    <property type="entry name" value="ATP SYNTHASE DELTA/EPSILON CHAIN"/>
    <property type="match status" value="1"/>
</dbReference>
<keyword evidence="8" id="KW-0496">Mitochondrion</keyword>